<proteinExistence type="predicted"/>
<feature type="transmembrane region" description="Helical" evidence="1">
    <location>
        <begin position="46"/>
        <end position="77"/>
    </location>
</feature>
<evidence type="ECO:0000313" key="3">
    <source>
        <dbReference type="Proteomes" id="UP000323225"/>
    </source>
</evidence>
<organism evidence="2 3">
    <name type="scientific">Vibrio cholerae</name>
    <dbReference type="NCBI Taxonomy" id="666"/>
    <lineage>
        <taxon>Bacteria</taxon>
        <taxon>Pseudomonadati</taxon>
        <taxon>Pseudomonadota</taxon>
        <taxon>Gammaproteobacteria</taxon>
        <taxon>Vibrionales</taxon>
        <taxon>Vibrionaceae</taxon>
        <taxon>Vibrio</taxon>
    </lineage>
</organism>
<dbReference type="EMBL" id="VUAA01000160">
    <property type="protein sequence ID" value="KAA1252270.1"/>
    <property type="molecule type" value="Genomic_DNA"/>
</dbReference>
<keyword evidence="1" id="KW-0812">Transmembrane</keyword>
<dbReference type="Pfam" id="PF19744">
    <property type="entry name" value="DUF6232"/>
    <property type="match status" value="1"/>
</dbReference>
<comment type="caution">
    <text evidence="2">The sequence shown here is derived from an EMBL/GenBank/DDBJ whole genome shotgun (WGS) entry which is preliminary data.</text>
</comment>
<dbReference type="Proteomes" id="UP000323225">
    <property type="component" value="Unassembled WGS sequence"/>
</dbReference>
<reference evidence="2 3" key="1">
    <citation type="submission" date="2019-09" db="EMBL/GenBank/DDBJ databases">
        <authorList>
            <person name="Kritzky A."/>
            <person name="Schelkanova E.Y."/>
            <person name="Alkhova Z.V."/>
            <person name="Smirnova N.I."/>
        </authorList>
    </citation>
    <scope>NUCLEOTIDE SEQUENCE [LARGE SCALE GENOMIC DNA]</scope>
    <source>
        <strain evidence="2 3">M1526</strain>
    </source>
</reference>
<protein>
    <recommendedName>
        <fullName evidence="4">QacE</fullName>
    </recommendedName>
</protein>
<gene>
    <name evidence="2" type="ORF">F0M16_23975</name>
</gene>
<dbReference type="RefSeq" id="WP_000391481.1">
    <property type="nucleotide sequence ID" value="NZ_AP024968.1"/>
</dbReference>
<evidence type="ECO:0000256" key="1">
    <source>
        <dbReference type="SAM" id="Phobius"/>
    </source>
</evidence>
<evidence type="ECO:0000313" key="2">
    <source>
        <dbReference type="EMBL" id="KAA1252270.1"/>
    </source>
</evidence>
<dbReference type="InterPro" id="IPR045629">
    <property type="entry name" value="DUF6232"/>
</dbReference>
<evidence type="ECO:0008006" key="4">
    <source>
        <dbReference type="Google" id="ProtNLM"/>
    </source>
</evidence>
<keyword evidence="1" id="KW-1133">Transmembrane helix</keyword>
<sequence>MEEKIFFESNDVKVTNSRFITGNQTYAMSNVTSVKPHKQSPNRMPWIFALFMGVFFILIKSYLIGFGLIGLAIFVLYNQKPLYTVILKTSSGENRALHTNEQEYLNQVINALNEAIVHRG</sequence>
<keyword evidence="1" id="KW-0472">Membrane</keyword>
<accession>A0A5B1BY14</accession>
<dbReference type="AlphaFoldDB" id="A0A5B1BY14"/>
<name>A0A5B1BY14_VIBCL</name>